<proteinExistence type="predicted"/>
<dbReference type="AlphaFoldDB" id="I7ME71"/>
<evidence type="ECO:0000313" key="1">
    <source>
        <dbReference type="EMBL" id="EAR95625.2"/>
    </source>
</evidence>
<dbReference type="InParanoid" id="I7ME71"/>
<dbReference type="KEGG" id="tet:TTHERM_00266350"/>
<gene>
    <name evidence="1" type="ORF">TTHERM_00266350</name>
</gene>
<dbReference type="EMBL" id="GG662703">
    <property type="protein sequence ID" value="EAR95625.2"/>
    <property type="molecule type" value="Genomic_DNA"/>
</dbReference>
<evidence type="ECO:0000313" key="2">
    <source>
        <dbReference type="Proteomes" id="UP000009168"/>
    </source>
</evidence>
<accession>I7ME71</accession>
<reference evidence="2" key="1">
    <citation type="journal article" date="2006" name="PLoS Biol.">
        <title>Macronuclear genome sequence of the ciliate Tetrahymena thermophila, a model eukaryote.</title>
        <authorList>
            <person name="Eisen J.A."/>
            <person name="Coyne R.S."/>
            <person name="Wu M."/>
            <person name="Wu D."/>
            <person name="Thiagarajan M."/>
            <person name="Wortman J.R."/>
            <person name="Badger J.H."/>
            <person name="Ren Q."/>
            <person name="Amedeo P."/>
            <person name="Jones K.M."/>
            <person name="Tallon L.J."/>
            <person name="Delcher A.L."/>
            <person name="Salzberg S.L."/>
            <person name="Silva J.C."/>
            <person name="Haas B.J."/>
            <person name="Majoros W.H."/>
            <person name="Farzad M."/>
            <person name="Carlton J.M."/>
            <person name="Smith R.K. Jr."/>
            <person name="Garg J."/>
            <person name="Pearlman R.E."/>
            <person name="Karrer K.M."/>
            <person name="Sun L."/>
            <person name="Manning G."/>
            <person name="Elde N.C."/>
            <person name="Turkewitz A.P."/>
            <person name="Asai D.J."/>
            <person name="Wilkes D.E."/>
            <person name="Wang Y."/>
            <person name="Cai H."/>
            <person name="Collins K."/>
            <person name="Stewart B.A."/>
            <person name="Lee S.R."/>
            <person name="Wilamowska K."/>
            <person name="Weinberg Z."/>
            <person name="Ruzzo W.L."/>
            <person name="Wloga D."/>
            <person name="Gaertig J."/>
            <person name="Frankel J."/>
            <person name="Tsao C.-C."/>
            <person name="Gorovsky M.A."/>
            <person name="Keeling P.J."/>
            <person name="Waller R.F."/>
            <person name="Patron N.J."/>
            <person name="Cherry J.M."/>
            <person name="Stover N.A."/>
            <person name="Krieger C.J."/>
            <person name="del Toro C."/>
            <person name="Ryder H.F."/>
            <person name="Williamson S.C."/>
            <person name="Barbeau R.A."/>
            <person name="Hamilton E.P."/>
            <person name="Orias E."/>
        </authorList>
    </citation>
    <scope>NUCLEOTIDE SEQUENCE [LARGE SCALE GENOMIC DNA]</scope>
    <source>
        <strain evidence="2">SB210</strain>
    </source>
</reference>
<dbReference type="RefSeq" id="XP_001015870.2">
    <property type="nucleotide sequence ID" value="XM_001015870.2"/>
</dbReference>
<dbReference type="Proteomes" id="UP000009168">
    <property type="component" value="Unassembled WGS sequence"/>
</dbReference>
<keyword evidence="2" id="KW-1185">Reference proteome</keyword>
<organism evidence="1 2">
    <name type="scientific">Tetrahymena thermophila (strain SB210)</name>
    <dbReference type="NCBI Taxonomy" id="312017"/>
    <lineage>
        <taxon>Eukaryota</taxon>
        <taxon>Sar</taxon>
        <taxon>Alveolata</taxon>
        <taxon>Ciliophora</taxon>
        <taxon>Intramacronucleata</taxon>
        <taxon>Oligohymenophorea</taxon>
        <taxon>Hymenostomatida</taxon>
        <taxon>Tetrahymenina</taxon>
        <taxon>Tetrahymenidae</taxon>
        <taxon>Tetrahymena</taxon>
    </lineage>
</organism>
<name>I7ME71_TETTS</name>
<sequence length="184" mass="21651">MNNKQKLINFQKIGELINKNQIGKMIKVVFGEKCYNLKKQNFIYGYAFMINSVNLNEISNQDLKSLIEYTVVQQKLLCYEFDNTKVCQIFKISSKDFKDKTITSSLQYEDSNKDVLLTVARDLREQNQSLLNWLNKQEKDTQCKILNILQTNINSLDKKYGETLKITFQKIIKERKSMPQQQSQ</sequence>
<protein>
    <submittedName>
        <fullName evidence="1">Uncharacterized protein</fullName>
    </submittedName>
</protein>
<dbReference type="GeneID" id="7840103"/>